<dbReference type="InterPro" id="IPR020026">
    <property type="entry name" value="PseC"/>
</dbReference>
<dbReference type="InterPro" id="IPR015421">
    <property type="entry name" value="PyrdxlP-dep_Trfase_major"/>
</dbReference>
<dbReference type="Proteomes" id="UP000823612">
    <property type="component" value="Unassembled WGS sequence"/>
</dbReference>
<protein>
    <submittedName>
        <fullName evidence="5">UDP-4-amino-4, 6-dideoxy-N-acetyl-beta-L-altrosamine transaminase</fullName>
        <ecNumber evidence="5">2.6.1.92</ecNumber>
    </submittedName>
</protein>
<accession>A0A9D9DVX2</accession>
<dbReference type="Gene3D" id="3.90.1150.10">
    <property type="entry name" value="Aspartate Aminotransferase, domain 1"/>
    <property type="match status" value="1"/>
</dbReference>
<organism evidence="5 6">
    <name type="scientific">Candidatus Pullibacteroides excrementavium</name>
    <dbReference type="NCBI Taxonomy" id="2840905"/>
    <lineage>
        <taxon>Bacteria</taxon>
        <taxon>Pseudomonadati</taxon>
        <taxon>Bacteroidota</taxon>
        <taxon>Bacteroidia</taxon>
        <taxon>Bacteroidales</taxon>
        <taxon>Candidatus Pullibacteroides</taxon>
    </lineage>
</organism>
<dbReference type="PANTHER" id="PTHR30244">
    <property type="entry name" value="TRANSAMINASE"/>
    <property type="match status" value="1"/>
</dbReference>
<comment type="caution">
    <text evidence="5">The sequence shown here is derived from an EMBL/GenBank/DDBJ whole genome shotgun (WGS) entry which is preliminary data.</text>
</comment>
<reference evidence="5" key="1">
    <citation type="submission" date="2020-10" db="EMBL/GenBank/DDBJ databases">
        <authorList>
            <person name="Gilroy R."/>
        </authorList>
    </citation>
    <scope>NUCLEOTIDE SEQUENCE</scope>
    <source>
        <strain evidence="5">2889</strain>
    </source>
</reference>
<dbReference type="GO" id="GO:0000271">
    <property type="term" value="P:polysaccharide biosynthetic process"/>
    <property type="evidence" value="ECO:0007669"/>
    <property type="project" value="TreeGrafter"/>
</dbReference>
<keyword evidence="3 4" id="KW-0663">Pyridoxal phosphate</keyword>
<evidence type="ECO:0000256" key="1">
    <source>
        <dbReference type="ARBA" id="ARBA00037999"/>
    </source>
</evidence>
<evidence type="ECO:0000256" key="2">
    <source>
        <dbReference type="PIRSR" id="PIRSR000390-1"/>
    </source>
</evidence>
<dbReference type="PIRSF" id="PIRSF000390">
    <property type="entry name" value="PLP_StrS"/>
    <property type="match status" value="1"/>
</dbReference>
<dbReference type="NCBIfam" id="TIGR03588">
    <property type="entry name" value="PseC"/>
    <property type="match status" value="1"/>
</dbReference>
<evidence type="ECO:0000256" key="4">
    <source>
        <dbReference type="RuleBase" id="RU004508"/>
    </source>
</evidence>
<name>A0A9D9DVX2_9BACT</name>
<feature type="active site" description="Proton acceptor" evidence="2">
    <location>
        <position position="194"/>
    </location>
</feature>
<feature type="modified residue" description="N6-(pyridoxal phosphate)lysine" evidence="3">
    <location>
        <position position="194"/>
    </location>
</feature>
<evidence type="ECO:0000313" key="5">
    <source>
        <dbReference type="EMBL" id="MBO8432239.1"/>
    </source>
</evidence>
<dbReference type="InterPro" id="IPR015424">
    <property type="entry name" value="PyrdxlP-dep_Trfase"/>
</dbReference>
<dbReference type="EC" id="2.6.1.92" evidence="5"/>
<dbReference type="Pfam" id="PF01041">
    <property type="entry name" value="DegT_DnrJ_EryC1"/>
    <property type="match status" value="1"/>
</dbReference>
<sequence length="386" mass="43415">MRRNIPYGHQQITEEDIAAVVETLKSDYLTQGPKIGEFEKKFAAYVDASYALAVDNATSGLHLAAKALGVKEGVKVIVTPITFASSANCVKFCGGDVVFCDIDPDTYLMDIKKLEKMLASSPHGTYSGIIPVDFGGYPHKMDEYRELADRYGLWILEDACHAPGAAFQAKDGSWQKTGNSRYADATVFSFHPVKHITTGEGGMVTTRNEALYKKMTLYRTHGITKDPDLLQKNDGGWYYEMVDLGYNYRITDFQAALGMSQLDRAEIGIVRRQEIARKYNEAFAEAASIRIPFVGQGIRHAYHLYVIQVPDRLGLYNHLRSKGIFAQIHYIPLHLQPYYRQFGSKEGDCPVAESYYTHCLSLPVFPTLPEEDQDFVIESVLEFEKK</sequence>
<dbReference type="CDD" id="cd00616">
    <property type="entry name" value="AHBA_syn"/>
    <property type="match status" value="1"/>
</dbReference>
<dbReference type="SUPFAM" id="SSF53383">
    <property type="entry name" value="PLP-dependent transferases"/>
    <property type="match status" value="1"/>
</dbReference>
<comment type="similarity">
    <text evidence="1 4">Belongs to the DegT/DnrJ/EryC1 family.</text>
</comment>
<dbReference type="GO" id="GO:0008483">
    <property type="term" value="F:transaminase activity"/>
    <property type="evidence" value="ECO:0007669"/>
    <property type="project" value="UniProtKB-KW"/>
</dbReference>
<proteinExistence type="inferred from homology"/>
<dbReference type="PANTHER" id="PTHR30244:SF34">
    <property type="entry name" value="DTDP-4-AMINO-4,6-DIDEOXYGALACTOSE TRANSAMINASE"/>
    <property type="match status" value="1"/>
</dbReference>
<dbReference type="GO" id="GO:0030170">
    <property type="term" value="F:pyridoxal phosphate binding"/>
    <property type="evidence" value="ECO:0007669"/>
    <property type="project" value="TreeGrafter"/>
</dbReference>
<dbReference type="InterPro" id="IPR015422">
    <property type="entry name" value="PyrdxlP-dep_Trfase_small"/>
</dbReference>
<dbReference type="EMBL" id="JADIMZ010000037">
    <property type="protein sequence ID" value="MBO8432239.1"/>
    <property type="molecule type" value="Genomic_DNA"/>
</dbReference>
<gene>
    <name evidence="5" type="primary">pseC</name>
    <name evidence="5" type="ORF">IAB08_02945</name>
</gene>
<evidence type="ECO:0000313" key="6">
    <source>
        <dbReference type="Proteomes" id="UP000823612"/>
    </source>
</evidence>
<dbReference type="InterPro" id="IPR000653">
    <property type="entry name" value="DegT/StrS_aminotransferase"/>
</dbReference>
<dbReference type="AlphaFoldDB" id="A0A9D9DVX2"/>
<reference evidence="5" key="2">
    <citation type="journal article" date="2021" name="PeerJ">
        <title>Extensive microbial diversity within the chicken gut microbiome revealed by metagenomics and culture.</title>
        <authorList>
            <person name="Gilroy R."/>
            <person name="Ravi A."/>
            <person name="Getino M."/>
            <person name="Pursley I."/>
            <person name="Horton D.L."/>
            <person name="Alikhan N.F."/>
            <person name="Baker D."/>
            <person name="Gharbi K."/>
            <person name="Hall N."/>
            <person name="Watson M."/>
            <person name="Adriaenssens E.M."/>
            <person name="Foster-Nyarko E."/>
            <person name="Jarju S."/>
            <person name="Secka A."/>
            <person name="Antonio M."/>
            <person name="Oren A."/>
            <person name="Chaudhuri R.R."/>
            <person name="La Ragione R."/>
            <person name="Hildebrand F."/>
            <person name="Pallen M.J."/>
        </authorList>
    </citation>
    <scope>NUCLEOTIDE SEQUENCE</scope>
    <source>
        <strain evidence="5">2889</strain>
    </source>
</reference>
<evidence type="ECO:0000256" key="3">
    <source>
        <dbReference type="PIRSR" id="PIRSR000390-2"/>
    </source>
</evidence>
<dbReference type="Gene3D" id="3.40.640.10">
    <property type="entry name" value="Type I PLP-dependent aspartate aminotransferase-like (Major domain)"/>
    <property type="match status" value="1"/>
</dbReference>
<keyword evidence="5" id="KW-0808">Transferase</keyword>
<keyword evidence="5" id="KW-0032">Aminotransferase</keyword>